<organism evidence="1 2">
    <name type="scientific">Parascaris equorum</name>
    <name type="common">Equine roundworm</name>
    <dbReference type="NCBI Taxonomy" id="6256"/>
    <lineage>
        <taxon>Eukaryota</taxon>
        <taxon>Metazoa</taxon>
        <taxon>Ecdysozoa</taxon>
        <taxon>Nematoda</taxon>
        <taxon>Chromadorea</taxon>
        <taxon>Rhabditida</taxon>
        <taxon>Spirurina</taxon>
        <taxon>Ascaridomorpha</taxon>
        <taxon>Ascaridoidea</taxon>
        <taxon>Ascarididae</taxon>
        <taxon>Parascaris</taxon>
    </lineage>
</organism>
<evidence type="ECO:0000313" key="2">
    <source>
        <dbReference type="WBParaSite" id="PEQ_0000883901-mRNA-1"/>
    </source>
</evidence>
<dbReference type="AlphaFoldDB" id="A0A914RVF8"/>
<reference evidence="2" key="1">
    <citation type="submission" date="2022-11" db="UniProtKB">
        <authorList>
            <consortium name="WormBaseParasite"/>
        </authorList>
    </citation>
    <scope>IDENTIFICATION</scope>
</reference>
<dbReference type="Proteomes" id="UP000887564">
    <property type="component" value="Unplaced"/>
</dbReference>
<proteinExistence type="predicted"/>
<sequence length="172" mass="19601">LKFIFFFSREFIRERKYDNCIENDTLLIELNLVCNFTHANLKRFAQQTMMIGGLPGEAGGQGEEGICPKYCVIDGGVFLEDAGLASKKRKRKADVVERTERTNQSIAMPPIRKQGKLARGEFPTSRRDMGMMYGEFINFLRQQSIITFYQSLLGKQGTIKQCVIHCVAIIIH</sequence>
<accession>A0A914RVF8</accession>
<keyword evidence="1" id="KW-1185">Reference proteome</keyword>
<dbReference type="WBParaSite" id="PEQ_0000883901-mRNA-1">
    <property type="protein sequence ID" value="PEQ_0000883901-mRNA-1"/>
    <property type="gene ID" value="PEQ_0000883901"/>
</dbReference>
<protein>
    <submittedName>
        <fullName evidence="2">Uncharacterized protein</fullName>
    </submittedName>
</protein>
<evidence type="ECO:0000313" key="1">
    <source>
        <dbReference type="Proteomes" id="UP000887564"/>
    </source>
</evidence>
<name>A0A914RVF8_PAREQ</name>